<dbReference type="KEGG" id="lak:106160623"/>
<evidence type="ECO:0000256" key="1">
    <source>
        <dbReference type="SAM" id="MobiDB-lite"/>
    </source>
</evidence>
<feature type="compositionally biased region" description="Acidic residues" evidence="1">
    <location>
        <begin position="565"/>
        <end position="594"/>
    </location>
</feature>
<accession>A0A1S3I3B6</accession>
<dbReference type="InterPro" id="IPR003034">
    <property type="entry name" value="SAP_dom"/>
</dbReference>
<organism evidence="3 4">
    <name type="scientific">Lingula anatina</name>
    <name type="common">Brachiopod</name>
    <name type="synonym">Lingula unguis</name>
    <dbReference type="NCBI Taxonomy" id="7574"/>
    <lineage>
        <taxon>Eukaryota</taxon>
        <taxon>Metazoa</taxon>
        <taxon>Spiralia</taxon>
        <taxon>Lophotrochozoa</taxon>
        <taxon>Brachiopoda</taxon>
        <taxon>Linguliformea</taxon>
        <taxon>Lingulata</taxon>
        <taxon>Lingulida</taxon>
        <taxon>Linguloidea</taxon>
        <taxon>Lingulidae</taxon>
        <taxon>Lingula</taxon>
    </lineage>
</organism>
<dbReference type="AlphaFoldDB" id="A0A1S3I3B6"/>
<feature type="compositionally biased region" description="Pro residues" evidence="1">
    <location>
        <begin position="183"/>
        <end position="199"/>
    </location>
</feature>
<protein>
    <submittedName>
        <fullName evidence="4">Splicing factor 3B subunit 2-like</fullName>
    </submittedName>
</protein>
<dbReference type="PANTHER" id="PTHR12785:SF6">
    <property type="entry name" value="SPLICING FACTOR 3B SUBUNIT 2"/>
    <property type="match status" value="1"/>
</dbReference>
<dbReference type="Pfam" id="PF04046">
    <property type="entry name" value="PSP"/>
    <property type="match status" value="1"/>
</dbReference>
<dbReference type="PANTHER" id="PTHR12785">
    <property type="entry name" value="SPLICING FACTOR 3B"/>
    <property type="match status" value="1"/>
</dbReference>
<feature type="region of interest" description="Disordered" evidence="1">
    <location>
        <begin position="1128"/>
        <end position="1167"/>
    </location>
</feature>
<feature type="compositionally biased region" description="Pro residues" evidence="1">
    <location>
        <begin position="477"/>
        <end position="491"/>
    </location>
</feature>
<dbReference type="InterPro" id="IPR006568">
    <property type="entry name" value="PSP_pro-rich"/>
</dbReference>
<feature type="domain" description="SAP" evidence="2">
    <location>
        <begin position="11"/>
        <end position="45"/>
    </location>
</feature>
<feature type="compositionally biased region" description="Basic residues" evidence="1">
    <location>
        <begin position="608"/>
        <end position="624"/>
    </location>
</feature>
<dbReference type="SMART" id="SM00581">
    <property type="entry name" value="PSP"/>
    <property type="match status" value="1"/>
</dbReference>
<feature type="compositionally biased region" description="Basic and acidic residues" evidence="1">
    <location>
        <begin position="1130"/>
        <end position="1144"/>
    </location>
</feature>
<feature type="compositionally biased region" description="Low complexity" evidence="1">
    <location>
        <begin position="254"/>
        <end position="269"/>
    </location>
</feature>
<gene>
    <name evidence="4" type="primary">LOC106160623</name>
</gene>
<dbReference type="Pfam" id="PF02037">
    <property type="entry name" value="SAP"/>
    <property type="match status" value="1"/>
</dbReference>
<feature type="compositionally biased region" description="Acidic residues" evidence="1">
    <location>
        <begin position="987"/>
        <end position="1007"/>
    </location>
</feature>
<evidence type="ECO:0000313" key="4">
    <source>
        <dbReference type="RefSeq" id="XP_013392728.1"/>
    </source>
</evidence>
<dbReference type="GeneID" id="106160623"/>
<feature type="compositionally biased region" description="Low complexity" evidence="1">
    <location>
        <begin position="136"/>
        <end position="150"/>
    </location>
</feature>
<dbReference type="SMART" id="SM00513">
    <property type="entry name" value="SAP"/>
    <property type="match status" value="1"/>
</dbReference>
<evidence type="ECO:0000313" key="3">
    <source>
        <dbReference type="Proteomes" id="UP000085678"/>
    </source>
</evidence>
<evidence type="ECO:0000259" key="2">
    <source>
        <dbReference type="PROSITE" id="PS50800"/>
    </source>
</evidence>
<sequence>MADNVPSVEELRKLRVVDLKERLHAEGLTVSGLKEALVQRLHEHYQQKAMEAEQPPSLQEEQMMQQPHSAYLPQSETLPPMFSPPQQAPVDIMPPSLFSMQGGGDQMAMPQMMGQPEIPVSVPLPAVMSHDGRPDQQQQQQQQAQPPIQANVASVQAFQPEPTPQAFHQQPAPQVFQQDLASGPPPPQAPMPMPEPVVPAPMSVQSSGGSAAPAPWEAADVKPSLPSTMSAAPPPSVAKVSDHPGSVTPPWATPPASQASSQPVPMSAQGASPAEKKPQMDPSLIQLAQQQRALIEQERQQAMEQELQGKALLQQQLLEAEKQKEMLGMQQKALLEEQKKEQEMLERALQQQQLLEAEKQQQIVQQQNQQMQGPPPQGPPQGMPQGPPPQGPPQGMPQGPPLQGPPQGIPQGPPPQGPPQGMPPAPPQSMPQGPPQGMPQGPPQGMPQGPPPGLQQGPPPGMPQGPPQGLPQGVPQGTPPGMPPNVGGPPPRFERDEGPEGQRQQPPPPPQLMGEPARPTQQIQELRPPPRVEEERPKEIRLPQALEKVLAFKDVRAQQVGVTTEEMEEEEQVQEEYEAEDYINEDYGEDEDDEPPRIEQQQTVKESKNKRKKKKKKRRAKQRFQQKQEQNKAHQEETPNDDVVVEYIPEQLDIDPSDPSYRDFMKIFEAFKITEIEKAKEVGKTEEKKDDRAKEPEAITKGQHLMDLHDMEEEEPPIEEEKPKLSKKKMKKLNRLSVAELKQLVSRPDLVEMHDVTAQDPKLLVSLKATRNTVSVPRHWCFKRKYLQGKRGIEKPPFDLPDFIKNTGIMEMRAALAEKEEQKTLKSKMREKVRPKMGKIDIDYQKLHDAFFKYQTKPKMTIHGDLYYEGKEFETRLKEKKPGNLSDELRTALGMPIGPNSEKFPPPWLIAMQRYGPPPSYPNLKVPGLNAPIPEACAFGYHAGGWGKPPVDETGKPLYGDVFGTQSGEFQDPVQEEDIDRSYWGELESESEEEESSEEESEEEEDVDKSGLITPGETGLITPSGVTSVPAGMETPDMIELRKKRIEDAMDQGGDTPALYQVLPEKKAAVGGAMMGSAHIYDITGVTGKKPGEKVAEGVEIALNPEELDLDTAAMQVKYEQTLKEQQSQLEKEDLSDMVAEHAAKQKKRKKQQDGGKAAKKYKEFKF</sequence>
<dbReference type="GO" id="GO:0005689">
    <property type="term" value="C:U12-type spliceosomal complex"/>
    <property type="evidence" value="ECO:0007669"/>
    <property type="project" value="TreeGrafter"/>
</dbReference>
<feature type="region of interest" description="Disordered" evidence="1">
    <location>
        <begin position="116"/>
        <end position="150"/>
    </location>
</feature>
<proteinExistence type="predicted"/>
<dbReference type="STRING" id="7574.A0A1S3I3B6"/>
<dbReference type="RefSeq" id="XP_013392728.1">
    <property type="nucleotide sequence ID" value="XM_013537274.1"/>
</dbReference>
<feature type="region of interest" description="Disordered" evidence="1">
    <location>
        <begin position="357"/>
        <end position="548"/>
    </location>
</feature>
<dbReference type="SUPFAM" id="SSF68906">
    <property type="entry name" value="SAP domain"/>
    <property type="match status" value="1"/>
</dbReference>
<dbReference type="InterPro" id="IPR052584">
    <property type="entry name" value="U2_snRNP_Complex_Component"/>
</dbReference>
<dbReference type="InterPro" id="IPR007180">
    <property type="entry name" value="DUF382"/>
</dbReference>
<feature type="region of interest" description="Disordered" evidence="1">
    <location>
        <begin position="957"/>
        <end position="976"/>
    </location>
</feature>
<dbReference type="Proteomes" id="UP000085678">
    <property type="component" value="Unplaced"/>
</dbReference>
<dbReference type="OrthoDB" id="10260794at2759"/>
<dbReference type="PROSITE" id="PS50800">
    <property type="entry name" value="SAP"/>
    <property type="match status" value="1"/>
</dbReference>
<keyword evidence="3" id="KW-1185">Reference proteome</keyword>
<feature type="region of interest" description="Disordered" evidence="1">
    <location>
        <begin position="986"/>
        <end position="1032"/>
    </location>
</feature>
<dbReference type="InParanoid" id="A0A1S3I3B6"/>
<reference evidence="4" key="1">
    <citation type="submission" date="2025-08" db="UniProtKB">
        <authorList>
            <consortium name="RefSeq"/>
        </authorList>
    </citation>
    <scope>IDENTIFICATION</scope>
    <source>
        <tissue evidence="4">Gonads</tissue>
    </source>
</reference>
<dbReference type="InterPro" id="IPR036361">
    <property type="entry name" value="SAP_dom_sf"/>
</dbReference>
<name>A0A1S3I3B6_LINAN</name>
<feature type="compositionally biased region" description="Basic and acidic residues" evidence="1">
    <location>
        <begin position="528"/>
        <end position="541"/>
    </location>
</feature>
<feature type="region of interest" description="Disordered" evidence="1">
    <location>
        <begin position="177"/>
        <end position="283"/>
    </location>
</feature>
<dbReference type="Pfam" id="PF04037">
    <property type="entry name" value="DUF382"/>
    <property type="match status" value="1"/>
</dbReference>
<feature type="compositionally biased region" description="Pro residues" evidence="1">
    <location>
        <begin position="373"/>
        <end position="469"/>
    </location>
</feature>
<dbReference type="Gene3D" id="1.10.720.30">
    <property type="entry name" value="SAP domain"/>
    <property type="match status" value="1"/>
</dbReference>
<feature type="region of interest" description="Disordered" evidence="1">
    <location>
        <begin position="561"/>
        <end position="642"/>
    </location>
</feature>
<feature type="compositionally biased region" description="Low complexity" evidence="1">
    <location>
        <begin position="357"/>
        <end position="372"/>
    </location>
</feature>